<evidence type="ECO:0000313" key="1">
    <source>
        <dbReference type="EMBL" id="MBB5982446.1"/>
    </source>
</evidence>
<comment type="caution">
    <text evidence="1">The sequence shown here is derived from an EMBL/GenBank/DDBJ whole genome shotgun (WGS) entry which is preliminary data.</text>
</comment>
<gene>
    <name evidence="1" type="ORF">HDA44_005787</name>
</gene>
<protein>
    <submittedName>
        <fullName evidence="1">Uncharacterized protein</fullName>
    </submittedName>
</protein>
<reference evidence="1 2" key="1">
    <citation type="submission" date="2020-08" db="EMBL/GenBank/DDBJ databases">
        <title>Sequencing the genomes of 1000 actinobacteria strains.</title>
        <authorList>
            <person name="Klenk H.-P."/>
        </authorList>
    </citation>
    <scope>NUCLEOTIDE SEQUENCE [LARGE SCALE GENOMIC DNA]</scope>
    <source>
        <strain evidence="1 2">DSM 17294</strain>
    </source>
</reference>
<dbReference type="Proteomes" id="UP000558997">
    <property type="component" value="Unassembled WGS sequence"/>
</dbReference>
<proteinExistence type="predicted"/>
<accession>A0A841E085</accession>
<sequence length="421" mass="46421">MATMSGDRGRDGELYIPDEEPEVAVQYSVAQDWAAKVRATVGRISETMPGVRRLLYATNQDIGAKADGLRTELRVGHGIHLDIHDRSWFTERELSHPQRQTAAEELSQQFVDPLLSRRGIGVVVAPALERQDAKLALLHLTLDNRDKATGKGLTKSCFESLVLAQLHDTDTDHRAKASEIEGSIISLLGAGNPTQVRALTRSALSRLSNKHGPVNHHRSTDDYCLSHAENLHLRQNVSQFLLDEQSLEDEIRAAIAEATLDVEAGDQYAQQAAKDLRHAIENVLVRRGEGFASAVATGEVQQIEAGEIFSAAADAKAGSLDRLTQAQAVEIVCQVLDQPSESTQRHLRRLADAYTLFAFLRETPDVQKVVVKIFSEGDLWLDTTVILPLLAETLLLDRQARHYTVLLRAALDAGLRLYVTD</sequence>
<dbReference type="EMBL" id="JACHNF010000001">
    <property type="protein sequence ID" value="MBB5982446.1"/>
    <property type="molecule type" value="Genomic_DNA"/>
</dbReference>
<evidence type="ECO:0000313" key="2">
    <source>
        <dbReference type="Proteomes" id="UP000558997"/>
    </source>
</evidence>
<organism evidence="1 2">
    <name type="scientific">Kribbella solani</name>
    <dbReference type="NCBI Taxonomy" id="236067"/>
    <lineage>
        <taxon>Bacteria</taxon>
        <taxon>Bacillati</taxon>
        <taxon>Actinomycetota</taxon>
        <taxon>Actinomycetes</taxon>
        <taxon>Propionibacteriales</taxon>
        <taxon>Kribbellaceae</taxon>
        <taxon>Kribbella</taxon>
    </lineage>
</organism>
<name>A0A841E085_9ACTN</name>
<dbReference type="RefSeq" id="WP_184839671.1">
    <property type="nucleotide sequence ID" value="NZ_BAAAVN010000008.1"/>
</dbReference>
<keyword evidence="2" id="KW-1185">Reference proteome</keyword>
<dbReference type="AlphaFoldDB" id="A0A841E085"/>